<dbReference type="InterPro" id="IPR051154">
    <property type="entry name" value="Prespore-cell_inducing_factor"/>
</dbReference>
<sequence>MGVFKSLASVTDVVVVVVVVSLVLVTLAGEADGRTVLFSAVVRDFSVDHTDFERYGGGGVDCGAVEDELGEDRKPIMWGGKTATGKFLDRPCPQAGTGRPRRVEYFQNFFRDVPGVNIRIPIQLKFEEQPPGSGIFVFDRNKDATGINQYFPVDGLGWGADVRRLGFFGNVRNFLFTTEIHAEFVYRGDNEFFNFAGDDDVWVFVNNKLVVDVGGLHSQRTGAVNLTNIAGKLGLVPGERYPVFVGIAERHSTQSNCRIETTLAPINRRPSTQPAAYSVKVGENVTVEFVAFDEDGDNLVYTHTIPDELALLLDIAPDSQTARFHAPDSLDLYLPANETSYTFSMEFTVSDGEYTACPSTVTITVTRTLVAPSPPAATPAPTDNTTTVVIISIVAVLAVIGIIALIALIFYVRSQAETWKAEIMAEFADDNLSMNPLYTGANTEFSSPLYDDGGGDSVQMSHF</sequence>
<dbReference type="Proteomes" id="UP000054408">
    <property type="component" value="Unassembled WGS sequence"/>
</dbReference>
<accession>A0A0L0DH31</accession>
<keyword evidence="4" id="KW-1133">Transmembrane helix</keyword>
<evidence type="ECO:0000256" key="2">
    <source>
        <dbReference type="ARBA" id="ARBA00022729"/>
    </source>
</evidence>
<dbReference type="PROSITE" id="PS51820">
    <property type="entry name" value="PA14"/>
    <property type="match status" value="1"/>
</dbReference>
<evidence type="ECO:0000256" key="3">
    <source>
        <dbReference type="ARBA" id="ARBA00023180"/>
    </source>
</evidence>
<dbReference type="GeneID" id="25566513"/>
<dbReference type="AlphaFoldDB" id="A0A0L0DH31"/>
<evidence type="ECO:0000259" key="5">
    <source>
        <dbReference type="PROSITE" id="PS51820"/>
    </source>
</evidence>
<name>A0A0L0DH31_THETB</name>
<protein>
    <submittedName>
        <fullName evidence="6">Fibro-slime family protein</fullName>
    </submittedName>
</protein>
<dbReference type="InterPro" id="IPR037524">
    <property type="entry name" value="PA14/GLEYA"/>
</dbReference>
<evidence type="ECO:0000256" key="4">
    <source>
        <dbReference type="SAM" id="Phobius"/>
    </source>
</evidence>
<dbReference type="Pfam" id="PF07691">
    <property type="entry name" value="PA14"/>
    <property type="match status" value="1"/>
</dbReference>
<dbReference type="InterPro" id="IPR011658">
    <property type="entry name" value="PA14_dom"/>
</dbReference>
<keyword evidence="4" id="KW-0472">Membrane</keyword>
<dbReference type="PANTHER" id="PTHR31137">
    <property type="entry name" value="PROTEIN PSIB-RELATED-RELATED"/>
    <property type="match status" value="1"/>
</dbReference>
<evidence type="ECO:0000256" key="1">
    <source>
        <dbReference type="ARBA" id="ARBA00008709"/>
    </source>
</evidence>
<dbReference type="Gene3D" id="1.20.5.100">
    <property type="entry name" value="Cytochrome c1, transmembrane anchor, C-terminal"/>
    <property type="match status" value="1"/>
</dbReference>
<keyword evidence="3" id="KW-0325">Glycoprotein</keyword>
<proteinExistence type="inferred from homology"/>
<dbReference type="RefSeq" id="XP_013756108.1">
    <property type="nucleotide sequence ID" value="XM_013900654.1"/>
</dbReference>
<reference evidence="6 7" key="1">
    <citation type="submission" date="2010-05" db="EMBL/GenBank/DDBJ databases">
        <title>The Genome Sequence of Thecamonas trahens ATCC 50062.</title>
        <authorList>
            <consortium name="The Broad Institute Genome Sequencing Platform"/>
            <person name="Russ C."/>
            <person name="Cuomo C."/>
            <person name="Shea T."/>
            <person name="Young S.K."/>
            <person name="Zeng Q."/>
            <person name="Koehrsen M."/>
            <person name="Haas B."/>
            <person name="Borodovsky M."/>
            <person name="Guigo R."/>
            <person name="Alvarado L."/>
            <person name="Berlin A."/>
            <person name="Bochicchio J."/>
            <person name="Borenstein D."/>
            <person name="Chapman S."/>
            <person name="Chen Z."/>
            <person name="Freedman E."/>
            <person name="Gellesch M."/>
            <person name="Goldberg J."/>
            <person name="Griggs A."/>
            <person name="Gujja S."/>
            <person name="Heilman E."/>
            <person name="Heiman D."/>
            <person name="Hepburn T."/>
            <person name="Howarth C."/>
            <person name="Jen D."/>
            <person name="Larson L."/>
            <person name="Mehta T."/>
            <person name="Park D."/>
            <person name="Pearson M."/>
            <person name="Roberts A."/>
            <person name="Saif S."/>
            <person name="Shenoy N."/>
            <person name="Sisk P."/>
            <person name="Stolte C."/>
            <person name="Sykes S."/>
            <person name="Thomson T."/>
            <person name="Walk T."/>
            <person name="White J."/>
            <person name="Yandava C."/>
            <person name="Burger G."/>
            <person name="Gray M.W."/>
            <person name="Holland P.W.H."/>
            <person name="King N."/>
            <person name="Lang F.B.F."/>
            <person name="Roger A.J."/>
            <person name="Ruiz-Trillo I."/>
            <person name="Lander E."/>
            <person name="Nusbaum C."/>
        </authorList>
    </citation>
    <scope>NUCLEOTIDE SEQUENCE [LARGE SCALE GENOMIC DNA]</scope>
    <source>
        <strain evidence="6 7">ATCC 50062</strain>
    </source>
</reference>
<feature type="transmembrane region" description="Helical" evidence="4">
    <location>
        <begin position="388"/>
        <end position="412"/>
    </location>
</feature>
<dbReference type="OrthoDB" id="441755at2759"/>
<keyword evidence="7" id="KW-1185">Reference proteome</keyword>
<keyword evidence="2" id="KW-0732">Signal</keyword>
<dbReference type="STRING" id="461836.A0A0L0DH31"/>
<evidence type="ECO:0000313" key="6">
    <source>
        <dbReference type="EMBL" id="KNC51446.1"/>
    </source>
</evidence>
<keyword evidence="4" id="KW-0812">Transmembrane</keyword>
<feature type="transmembrane region" description="Helical" evidence="4">
    <location>
        <begin position="7"/>
        <end position="29"/>
    </location>
</feature>
<comment type="similarity">
    <text evidence="1">Belongs to the prespore-cell-inducing factor family.</text>
</comment>
<gene>
    <name evidence="6" type="ORF">AMSG_07641</name>
</gene>
<dbReference type="NCBIfam" id="TIGR02148">
    <property type="entry name" value="Fibro_Slime"/>
    <property type="match status" value="1"/>
</dbReference>
<dbReference type="eggNOG" id="ENOG502STKH">
    <property type="taxonomic scope" value="Eukaryota"/>
</dbReference>
<dbReference type="InterPro" id="IPR011874">
    <property type="entry name" value="Fibro_Slime"/>
</dbReference>
<dbReference type="GO" id="GO:0005576">
    <property type="term" value="C:extracellular region"/>
    <property type="evidence" value="ECO:0007669"/>
    <property type="project" value="TreeGrafter"/>
</dbReference>
<evidence type="ECO:0000313" key="7">
    <source>
        <dbReference type="Proteomes" id="UP000054408"/>
    </source>
</evidence>
<organism evidence="6 7">
    <name type="scientific">Thecamonas trahens ATCC 50062</name>
    <dbReference type="NCBI Taxonomy" id="461836"/>
    <lineage>
        <taxon>Eukaryota</taxon>
        <taxon>Apusozoa</taxon>
        <taxon>Apusomonadida</taxon>
        <taxon>Apusomonadidae</taxon>
        <taxon>Thecamonas</taxon>
    </lineage>
</organism>
<feature type="domain" description="PA14" evidence="5">
    <location>
        <begin position="128"/>
        <end position="276"/>
    </location>
</feature>
<dbReference type="EMBL" id="GL349467">
    <property type="protein sequence ID" value="KNC51446.1"/>
    <property type="molecule type" value="Genomic_DNA"/>
</dbReference>